<dbReference type="GeneID" id="28741541"/>
<dbReference type="RefSeq" id="XP_018001642.1">
    <property type="nucleotide sequence ID" value="XM_018149661.1"/>
</dbReference>
<dbReference type="PRINTS" id="PR00385">
    <property type="entry name" value="P450"/>
</dbReference>
<protein>
    <submittedName>
        <fullName evidence="7">Fumitremorgin C synthase</fullName>
    </submittedName>
</protein>
<evidence type="ECO:0000313" key="8">
    <source>
        <dbReference type="Proteomes" id="UP000038010"/>
    </source>
</evidence>
<dbReference type="InterPro" id="IPR036396">
    <property type="entry name" value="Cyt_P450_sf"/>
</dbReference>
<evidence type="ECO:0000256" key="3">
    <source>
        <dbReference type="ARBA" id="ARBA00023002"/>
    </source>
</evidence>
<dbReference type="InterPro" id="IPR001128">
    <property type="entry name" value="Cyt_P450"/>
</dbReference>
<dbReference type="GO" id="GO:0020037">
    <property type="term" value="F:heme binding"/>
    <property type="evidence" value="ECO:0007669"/>
    <property type="project" value="InterPro"/>
</dbReference>
<sequence>MAFPTVLTLLWWLAPIITLPVLAIAIHDYLLRKRLPPGPPPNFLTGNRHQIPAQYPWIKFQEWSKVYGGVFTIWLGRRPTIIISDPHIAVELMEKRSQKYSSRPRFVVMGEVYWENASILVQPYGKEWSTRRKLLHSALTPRALTQYQTIQEAEACRMCYQLLSRPNDWEGLLDWMTASIVFSIAYGHRVDSINSPVVRERLAIMHYASSLNVPGKYLAESFPVLRHMPLWLAPWKKDVKRNAAIESGTNMRLMKLIENGLADEEKAEKLAPSLCKSLLERRQSKPEEFQLLSDRDLSFIPASLFGAGADTTASTLCSAFLALVTHPETLRAAQAEMDAVVGDGRMPTFPDEADLPYLRALCKEVLRWRPVAVLGGTPHATSEQDTYNGWNVPKGTNILGNTWAINHDERYYPNSQQFNPLRFLDCCALDSDDVSKKLPYLDKSYISSHLPSVAKPEKQHPGKWGHSSFGWGRRICPGAELAMGNEFIALARLLWGFDIQPKEGVKYDVWDYVGGFNVRPRHFECDIKIRSAKHEETLKNEYEGTALDVVRKYPLFPE</sequence>
<keyword evidence="6" id="KW-0503">Monooxygenase</keyword>
<evidence type="ECO:0000256" key="4">
    <source>
        <dbReference type="ARBA" id="ARBA00023004"/>
    </source>
</evidence>
<dbReference type="Proteomes" id="UP000038010">
    <property type="component" value="Unassembled WGS sequence"/>
</dbReference>
<evidence type="ECO:0000256" key="1">
    <source>
        <dbReference type="ARBA" id="ARBA00010617"/>
    </source>
</evidence>
<evidence type="ECO:0000313" key="7">
    <source>
        <dbReference type="EMBL" id="KPI41679.1"/>
    </source>
</evidence>
<dbReference type="GO" id="GO:0005506">
    <property type="term" value="F:iron ion binding"/>
    <property type="evidence" value="ECO:0007669"/>
    <property type="project" value="InterPro"/>
</dbReference>
<dbReference type="PANTHER" id="PTHR46300:SF4">
    <property type="entry name" value="CYTOCHROME P450 98A3"/>
    <property type="match status" value="1"/>
</dbReference>
<keyword evidence="5 6" id="KW-0349">Heme</keyword>
<dbReference type="InterPro" id="IPR002401">
    <property type="entry name" value="Cyt_P450_E_grp-I"/>
</dbReference>
<proteinExistence type="inferred from homology"/>
<accession>A0A0N0NNR2</accession>
<organism evidence="7 8">
    <name type="scientific">Cyphellophora attinorum</name>
    <dbReference type="NCBI Taxonomy" id="1664694"/>
    <lineage>
        <taxon>Eukaryota</taxon>
        <taxon>Fungi</taxon>
        <taxon>Dikarya</taxon>
        <taxon>Ascomycota</taxon>
        <taxon>Pezizomycotina</taxon>
        <taxon>Eurotiomycetes</taxon>
        <taxon>Chaetothyriomycetidae</taxon>
        <taxon>Chaetothyriales</taxon>
        <taxon>Cyphellophoraceae</taxon>
        <taxon>Cyphellophora</taxon>
    </lineage>
</organism>
<dbReference type="InterPro" id="IPR017972">
    <property type="entry name" value="Cyt_P450_CS"/>
</dbReference>
<evidence type="ECO:0000256" key="2">
    <source>
        <dbReference type="ARBA" id="ARBA00022723"/>
    </source>
</evidence>
<name>A0A0N0NNR2_9EURO</name>
<dbReference type="AlphaFoldDB" id="A0A0N0NNR2"/>
<dbReference type="PRINTS" id="PR00463">
    <property type="entry name" value="EP450I"/>
</dbReference>
<keyword evidence="3 6" id="KW-0560">Oxidoreductase</keyword>
<dbReference type="GO" id="GO:0016705">
    <property type="term" value="F:oxidoreductase activity, acting on paired donors, with incorporation or reduction of molecular oxygen"/>
    <property type="evidence" value="ECO:0007669"/>
    <property type="project" value="InterPro"/>
</dbReference>
<comment type="caution">
    <text evidence="7">The sequence shown here is derived from an EMBL/GenBank/DDBJ whole genome shotgun (WGS) entry which is preliminary data.</text>
</comment>
<dbReference type="VEuPathDB" id="FungiDB:AB675_9150"/>
<keyword evidence="4 5" id="KW-0408">Iron</keyword>
<dbReference type="InterPro" id="IPR050364">
    <property type="entry name" value="Cytochrome_P450_fung"/>
</dbReference>
<dbReference type="GO" id="GO:0004497">
    <property type="term" value="F:monooxygenase activity"/>
    <property type="evidence" value="ECO:0007669"/>
    <property type="project" value="UniProtKB-KW"/>
</dbReference>
<comment type="cofactor">
    <cofactor evidence="5">
        <name>heme</name>
        <dbReference type="ChEBI" id="CHEBI:30413"/>
    </cofactor>
</comment>
<dbReference type="EMBL" id="LFJN01000009">
    <property type="protein sequence ID" value="KPI41679.1"/>
    <property type="molecule type" value="Genomic_DNA"/>
</dbReference>
<dbReference type="PROSITE" id="PS00086">
    <property type="entry name" value="CYTOCHROME_P450"/>
    <property type="match status" value="1"/>
</dbReference>
<dbReference type="SUPFAM" id="SSF48264">
    <property type="entry name" value="Cytochrome P450"/>
    <property type="match status" value="1"/>
</dbReference>
<evidence type="ECO:0000256" key="6">
    <source>
        <dbReference type="RuleBase" id="RU000461"/>
    </source>
</evidence>
<gene>
    <name evidence="7" type="ORF">AB675_9150</name>
</gene>
<dbReference type="Gene3D" id="1.10.630.10">
    <property type="entry name" value="Cytochrome P450"/>
    <property type="match status" value="1"/>
</dbReference>
<dbReference type="OrthoDB" id="1103324at2759"/>
<dbReference type="Pfam" id="PF00067">
    <property type="entry name" value="p450"/>
    <property type="match status" value="1"/>
</dbReference>
<dbReference type="PANTHER" id="PTHR46300">
    <property type="entry name" value="P450, PUTATIVE (EUROFUNG)-RELATED-RELATED"/>
    <property type="match status" value="1"/>
</dbReference>
<evidence type="ECO:0000256" key="5">
    <source>
        <dbReference type="PIRSR" id="PIRSR602401-1"/>
    </source>
</evidence>
<dbReference type="STRING" id="1664694.A0A0N0NNR2"/>
<keyword evidence="8" id="KW-1185">Reference proteome</keyword>
<reference evidence="7 8" key="1">
    <citation type="submission" date="2015-06" db="EMBL/GenBank/DDBJ databases">
        <title>Draft genome of the ant-associated black yeast Phialophora attae CBS 131958.</title>
        <authorList>
            <person name="Moreno L.F."/>
            <person name="Stielow B.J."/>
            <person name="de Hoog S."/>
            <person name="Vicente V.A."/>
            <person name="Weiss V.A."/>
            <person name="de Vries M."/>
            <person name="Cruz L.M."/>
            <person name="Souza E.M."/>
        </authorList>
    </citation>
    <scope>NUCLEOTIDE SEQUENCE [LARGE SCALE GENOMIC DNA]</scope>
    <source>
        <strain evidence="7 8">CBS 131958</strain>
    </source>
</reference>
<feature type="binding site" description="axial binding residue" evidence="5">
    <location>
        <position position="476"/>
    </location>
    <ligand>
        <name>heme</name>
        <dbReference type="ChEBI" id="CHEBI:30413"/>
    </ligand>
    <ligandPart>
        <name>Fe</name>
        <dbReference type="ChEBI" id="CHEBI:18248"/>
    </ligandPart>
</feature>
<comment type="similarity">
    <text evidence="1 6">Belongs to the cytochrome P450 family.</text>
</comment>
<keyword evidence="2 5" id="KW-0479">Metal-binding</keyword>
<dbReference type="CDD" id="cd11065">
    <property type="entry name" value="CYP64-like"/>
    <property type="match status" value="1"/>
</dbReference>